<proteinExistence type="predicted"/>
<dbReference type="Proteomes" id="UP001596042">
    <property type="component" value="Unassembled WGS sequence"/>
</dbReference>
<dbReference type="Pfam" id="PF01370">
    <property type="entry name" value="Epimerase"/>
    <property type="match status" value="1"/>
</dbReference>
<organism evidence="3 4">
    <name type="scientific">Daeguia caeni</name>
    <dbReference type="NCBI Taxonomy" id="439612"/>
    <lineage>
        <taxon>Bacteria</taxon>
        <taxon>Pseudomonadati</taxon>
        <taxon>Pseudomonadota</taxon>
        <taxon>Alphaproteobacteria</taxon>
        <taxon>Hyphomicrobiales</taxon>
        <taxon>Brucellaceae</taxon>
        <taxon>Daeguia</taxon>
    </lineage>
</organism>
<evidence type="ECO:0000256" key="1">
    <source>
        <dbReference type="ARBA" id="ARBA00023027"/>
    </source>
</evidence>
<name>A0ABV9H5K9_9HYPH</name>
<feature type="domain" description="NAD-dependent epimerase/dehydratase" evidence="2">
    <location>
        <begin position="98"/>
        <end position="210"/>
    </location>
</feature>
<dbReference type="InterPro" id="IPR001509">
    <property type="entry name" value="Epimerase_deHydtase"/>
</dbReference>
<evidence type="ECO:0000313" key="3">
    <source>
        <dbReference type="EMBL" id="MFC4624355.1"/>
    </source>
</evidence>
<dbReference type="RefSeq" id="WP_374831906.1">
    <property type="nucleotide sequence ID" value="NZ_JBHEEZ010000011.1"/>
</dbReference>
<accession>A0ABV9H5K9</accession>
<dbReference type="InterPro" id="IPR036291">
    <property type="entry name" value="NAD(P)-bd_dom_sf"/>
</dbReference>
<reference evidence="4" key="1">
    <citation type="journal article" date="2019" name="Int. J. Syst. Evol. Microbiol.">
        <title>The Global Catalogue of Microorganisms (GCM) 10K type strain sequencing project: providing services to taxonomists for standard genome sequencing and annotation.</title>
        <authorList>
            <consortium name="The Broad Institute Genomics Platform"/>
            <consortium name="The Broad Institute Genome Sequencing Center for Infectious Disease"/>
            <person name="Wu L."/>
            <person name="Ma J."/>
        </authorList>
    </citation>
    <scope>NUCLEOTIDE SEQUENCE [LARGE SCALE GENOMIC DNA]</scope>
    <source>
        <strain evidence="4">CGMCC 1.15731</strain>
    </source>
</reference>
<dbReference type="SUPFAM" id="SSF51735">
    <property type="entry name" value="NAD(P)-binding Rossmann-fold domains"/>
    <property type="match status" value="1"/>
</dbReference>
<dbReference type="GO" id="GO:0033711">
    <property type="term" value="F:4-phosphoerythronate dehydrogenase activity"/>
    <property type="evidence" value="ECO:0007669"/>
    <property type="project" value="UniProtKB-EC"/>
</dbReference>
<protein>
    <submittedName>
        <fullName evidence="3">SDR family oxidoreductase</fullName>
        <ecNumber evidence="3">1.1.1.290</ecNumber>
    </submittedName>
</protein>
<dbReference type="CDD" id="cd05266">
    <property type="entry name" value="SDR_a4"/>
    <property type="match status" value="1"/>
</dbReference>
<evidence type="ECO:0000313" key="4">
    <source>
        <dbReference type="Proteomes" id="UP001596042"/>
    </source>
</evidence>
<sequence length="288" mass="32296">MRIFFFGAGYSARAFARLIKDEAKQLDGTTRKVEDFPILEQAHIAPLLFDGVSAAPELPDRLARASHVIISVPPRETKDPCLALVAEALSRPDNQIRWIGYLSTVGVYGDYQGRWIDETAECITVSPRSLERLAAERAWMALANQYGLPLAILRLSGIYGPGRNAFINLERGTARRIIKPGQIFNRIHVDDIAGVLRFLSSTDKGGIFNVTDSEPAPAQDVVSFAAELMGVTPPPEIPFEQAEMTPMARSFYDENKRVSNKRLINLGYEFVYPDYRAAFLSMWRDKNW</sequence>
<keyword evidence="3" id="KW-0560">Oxidoreductase</keyword>
<dbReference type="EC" id="1.1.1.290" evidence="3"/>
<dbReference type="EMBL" id="JBHSEL010000036">
    <property type="protein sequence ID" value="MFC4624355.1"/>
    <property type="molecule type" value="Genomic_DNA"/>
</dbReference>
<comment type="caution">
    <text evidence="3">The sequence shown here is derived from an EMBL/GenBank/DDBJ whole genome shotgun (WGS) entry which is preliminary data.</text>
</comment>
<dbReference type="PANTHER" id="PTHR43574">
    <property type="entry name" value="EPIMERASE-RELATED"/>
    <property type="match status" value="1"/>
</dbReference>
<keyword evidence="4" id="KW-1185">Reference proteome</keyword>
<dbReference type="Gene3D" id="3.40.50.720">
    <property type="entry name" value="NAD(P)-binding Rossmann-like Domain"/>
    <property type="match status" value="1"/>
</dbReference>
<gene>
    <name evidence="3" type="ORF">ACFO1V_03810</name>
</gene>
<evidence type="ECO:0000259" key="2">
    <source>
        <dbReference type="Pfam" id="PF01370"/>
    </source>
</evidence>
<keyword evidence="1" id="KW-0520">NAD</keyword>